<dbReference type="EMBL" id="FUYB01000003">
    <property type="protein sequence ID" value="SKA72599.1"/>
    <property type="molecule type" value="Genomic_DNA"/>
</dbReference>
<keyword evidence="1" id="KW-0436">Ligase</keyword>
<dbReference type="InterPro" id="IPR016185">
    <property type="entry name" value="PreATP-grasp_dom_sf"/>
</dbReference>
<evidence type="ECO:0000259" key="6">
    <source>
        <dbReference type="Pfam" id="PF03738"/>
    </source>
</evidence>
<sequence length="392" mass="44939">MLQTEIVQPISNALMEELGMTWHTDSDGTPYILNEIIPVTPDEAEAYYTAANELYAMYVEAAQYVIDQELFPALDIPFNLVTQIKRSWERDDLHLYGRFDLAGGIDGLPIKLIEFNADTPTSLFETAVLQWALLKANGMNEASQFNNLYAAIQKNFQRLLTGEDAPENFAHYYQYQNILFSSLAGLAEDERTTRFLQQMASDAGFQTDYCYMNEAAFSEQQGIFNPQHTRFDYWFKLYPWEDIALQTDGITGILDDISRQQTCTILNPAYTLLFQSKGIMKILYELFPDSPYLLETRTEPLQGKKQVIKTMFGREGANTTILDANGRVLKSLGGEYDNYHKVYQAFAEFPQDREGRSYQAGVFYAWEACGLGFRRGWDILDDMSKFVSHRIL</sequence>
<dbReference type="AlphaFoldDB" id="A0A1T4W635"/>
<dbReference type="InterPro" id="IPR005494">
    <property type="entry name" value="GSPS_pre-ATP-grasp-like_dom"/>
</dbReference>
<dbReference type="SUPFAM" id="SSF52440">
    <property type="entry name" value="PreATP-grasp domain"/>
    <property type="match status" value="1"/>
</dbReference>
<dbReference type="OrthoDB" id="9765517at2"/>
<dbReference type="Gene3D" id="3.30.1490.330">
    <property type="match status" value="1"/>
</dbReference>
<evidence type="ECO:0000256" key="5">
    <source>
        <dbReference type="ARBA" id="ARBA00022842"/>
    </source>
</evidence>
<dbReference type="STRING" id="92487.SAMN02745130_01134"/>
<reference evidence="7 8" key="1">
    <citation type="submission" date="2017-02" db="EMBL/GenBank/DDBJ databases">
        <authorList>
            <person name="Peterson S.W."/>
        </authorList>
    </citation>
    <scope>NUCLEOTIDE SEQUENCE [LARGE SCALE GENOMIC DNA]</scope>
    <source>
        <strain evidence="7 8">ATCC 49788</strain>
    </source>
</reference>
<feature type="domain" description="Glutathionylspermidine synthase pre-ATP-grasp-like" evidence="6">
    <location>
        <begin position="13"/>
        <end position="391"/>
    </location>
</feature>
<keyword evidence="3" id="KW-0547">Nucleotide-binding</keyword>
<evidence type="ECO:0000256" key="4">
    <source>
        <dbReference type="ARBA" id="ARBA00022840"/>
    </source>
</evidence>
<keyword evidence="2" id="KW-0479">Metal-binding</keyword>
<organism evidence="7 8">
    <name type="scientific">Thiothrix eikelboomii</name>
    <dbReference type="NCBI Taxonomy" id="92487"/>
    <lineage>
        <taxon>Bacteria</taxon>
        <taxon>Pseudomonadati</taxon>
        <taxon>Pseudomonadota</taxon>
        <taxon>Gammaproteobacteria</taxon>
        <taxon>Thiotrichales</taxon>
        <taxon>Thiotrichaceae</taxon>
        <taxon>Thiothrix</taxon>
    </lineage>
</organism>
<dbReference type="Proteomes" id="UP000190460">
    <property type="component" value="Unassembled WGS sequence"/>
</dbReference>
<dbReference type="GO" id="GO:0005524">
    <property type="term" value="F:ATP binding"/>
    <property type="evidence" value="ECO:0007669"/>
    <property type="project" value="UniProtKB-KW"/>
</dbReference>
<dbReference type="SUPFAM" id="SSF56059">
    <property type="entry name" value="Glutathione synthetase ATP-binding domain-like"/>
    <property type="match status" value="1"/>
</dbReference>
<name>A0A1T4W635_9GAMM</name>
<dbReference type="GO" id="GO:0016874">
    <property type="term" value="F:ligase activity"/>
    <property type="evidence" value="ECO:0007669"/>
    <property type="project" value="UniProtKB-KW"/>
</dbReference>
<keyword evidence="5" id="KW-0460">Magnesium</keyword>
<accession>A0A1T4W635</accession>
<evidence type="ECO:0000313" key="7">
    <source>
        <dbReference type="EMBL" id="SKA72599.1"/>
    </source>
</evidence>
<evidence type="ECO:0000256" key="3">
    <source>
        <dbReference type="ARBA" id="ARBA00022741"/>
    </source>
</evidence>
<dbReference type="GO" id="GO:0046872">
    <property type="term" value="F:metal ion binding"/>
    <property type="evidence" value="ECO:0007669"/>
    <property type="project" value="UniProtKB-KW"/>
</dbReference>
<proteinExistence type="predicted"/>
<dbReference type="Pfam" id="PF03738">
    <property type="entry name" value="GSP_synth"/>
    <property type="match status" value="1"/>
</dbReference>
<evidence type="ECO:0000256" key="1">
    <source>
        <dbReference type="ARBA" id="ARBA00022598"/>
    </source>
</evidence>
<evidence type="ECO:0000256" key="2">
    <source>
        <dbReference type="ARBA" id="ARBA00022723"/>
    </source>
</evidence>
<evidence type="ECO:0000313" key="8">
    <source>
        <dbReference type="Proteomes" id="UP000190460"/>
    </source>
</evidence>
<dbReference type="RefSeq" id="WP_078921608.1">
    <property type="nucleotide sequence ID" value="NZ_FUYB01000003.1"/>
</dbReference>
<gene>
    <name evidence="7" type="ORF">SAMN02745130_01134</name>
</gene>
<keyword evidence="8" id="KW-1185">Reference proteome</keyword>
<keyword evidence="4" id="KW-0067">ATP-binding</keyword>
<protein>
    <submittedName>
        <fullName evidence="7">Glutathionylspermidine synthase preATP-grasp</fullName>
    </submittedName>
</protein>